<feature type="domain" description="C2H2-type" evidence="5">
    <location>
        <begin position="391"/>
        <end position="418"/>
    </location>
</feature>
<name>A0ABQ8RW94_PERAM</name>
<keyword evidence="2 4" id="KW-0863">Zinc-finger</keyword>
<evidence type="ECO:0000256" key="1">
    <source>
        <dbReference type="ARBA" id="ARBA00022723"/>
    </source>
</evidence>
<evidence type="ECO:0000259" key="5">
    <source>
        <dbReference type="PROSITE" id="PS50157"/>
    </source>
</evidence>
<keyword evidence="3" id="KW-0862">Zinc</keyword>
<dbReference type="PANTHER" id="PTHR23235:SF120">
    <property type="entry name" value="KRUPPEL-LIKE FACTOR 15"/>
    <property type="match status" value="1"/>
</dbReference>
<evidence type="ECO:0000313" key="7">
    <source>
        <dbReference type="Proteomes" id="UP001148838"/>
    </source>
</evidence>
<organism evidence="6 7">
    <name type="scientific">Periplaneta americana</name>
    <name type="common">American cockroach</name>
    <name type="synonym">Blatta americana</name>
    <dbReference type="NCBI Taxonomy" id="6978"/>
    <lineage>
        <taxon>Eukaryota</taxon>
        <taxon>Metazoa</taxon>
        <taxon>Ecdysozoa</taxon>
        <taxon>Arthropoda</taxon>
        <taxon>Hexapoda</taxon>
        <taxon>Insecta</taxon>
        <taxon>Pterygota</taxon>
        <taxon>Neoptera</taxon>
        <taxon>Polyneoptera</taxon>
        <taxon>Dictyoptera</taxon>
        <taxon>Blattodea</taxon>
        <taxon>Blattoidea</taxon>
        <taxon>Blattidae</taxon>
        <taxon>Blattinae</taxon>
        <taxon>Periplaneta</taxon>
    </lineage>
</organism>
<feature type="domain" description="C2H2-type" evidence="5">
    <location>
        <begin position="335"/>
        <end position="362"/>
    </location>
</feature>
<dbReference type="Pfam" id="PF00096">
    <property type="entry name" value="zf-C2H2"/>
    <property type="match status" value="7"/>
</dbReference>
<evidence type="ECO:0000256" key="3">
    <source>
        <dbReference type="ARBA" id="ARBA00022833"/>
    </source>
</evidence>
<protein>
    <recommendedName>
        <fullName evidence="5">C2H2-type domain-containing protein</fullName>
    </recommendedName>
</protein>
<dbReference type="EMBL" id="JAJSOF020000041">
    <property type="protein sequence ID" value="KAJ4425948.1"/>
    <property type="molecule type" value="Genomic_DNA"/>
</dbReference>
<feature type="domain" description="C2H2-type" evidence="5">
    <location>
        <begin position="419"/>
        <end position="446"/>
    </location>
</feature>
<feature type="domain" description="C2H2-type" evidence="5">
    <location>
        <begin position="307"/>
        <end position="334"/>
    </location>
</feature>
<evidence type="ECO:0000256" key="2">
    <source>
        <dbReference type="ARBA" id="ARBA00022771"/>
    </source>
</evidence>
<keyword evidence="7" id="KW-1185">Reference proteome</keyword>
<comment type="caution">
    <text evidence="6">The sequence shown here is derived from an EMBL/GenBank/DDBJ whole genome shotgun (WGS) entry which is preliminary data.</text>
</comment>
<dbReference type="Proteomes" id="UP001148838">
    <property type="component" value="Unassembled WGS sequence"/>
</dbReference>
<dbReference type="InterPro" id="IPR013087">
    <property type="entry name" value="Znf_C2H2_type"/>
</dbReference>
<proteinExistence type="predicted"/>
<sequence>MEDLFDVDRVQQEQKVEVSSEEDEVLTESFMYNVDKSVSPVFPSIDNEEDKLTHCGSHRFDCTVTNDISRNSIKCNMCNEVFVTLESLKLHFLEMDVIKKELEVDPLAIHWSDNTDTDEKKPLPEEGNILDLHVAGIKTECYNLTLEETAVPSNVVTTKCKVEEELSDLHTVKDELKVELTVEENEILPHSISDIEENEALLVKCGRTGNYLYPQSVIRESTPELQLSDHGFKNKKKLESQLDCYTDEGSFKCNICGKLLRSLESRKKHLRTHTAERRYQCDTCGKYFLRLEHLKAHLPTHTGEKAFKCDVCGKCFARSSELIVHTRTHSGEKPFKCNVCGKGFLHSSHRRVHARMHSGEKPYECKVCGKSFADSSYLTIHKRIHSGEKPFICDICGKCFVQCSRLTVHVRSHSGEKQYKCHICGKGYSDSSYLTGHVRKHLGEAQPFSCDVCGKCFVKSSDLTVHARTHSGERPFKCDVCGRDFVQSIHLKRHAYTHSREKSLKCDTCGKCFIYSEPRKGQARPHSVEKPYKCDDCV</sequence>
<feature type="domain" description="C2H2-type" evidence="5">
    <location>
        <begin position="251"/>
        <end position="278"/>
    </location>
</feature>
<evidence type="ECO:0000313" key="6">
    <source>
        <dbReference type="EMBL" id="KAJ4425948.1"/>
    </source>
</evidence>
<feature type="domain" description="C2H2-type" evidence="5">
    <location>
        <begin position="504"/>
        <end position="531"/>
    </location>
</feature>
<evidence type="ECO:0000256" key="4">
    <source>
        <dbReference type="PROSITE-ProRule" id="PRU00042"/>
    </source>
</evidence>
<gene>
    <name evidence="6" type="ORF">ANN_27574</name>
</gene>
<reference evidence="6 7" key="1">
    <citation type="journal article" date="2022" name="Allergy">
        <title>Genome assembly and annotation of Periplaneta americana reveal a comprehensive cockroach allergen profile.</title>
        <authorList>
            <person name="Wang L."/>
            <person name="Xiong Q."/>
            <person name="Saelim N."/>
            <person name="Wang L."/>
            <person name="Nong W."/>
            <person name="Wan A.T."/>
            <person name="Shi M."/>
            <person name="Liu X."/>
            <person name="Cao Q."/>
            <person name="Hui J.H.L."/>
            <person name="Sookrung N."/>
            <person name="Leung T.F."/>
            <person name="Tungtrongchitr A."/>
            <person name="Tsui S.K.W."/>
        </authorList>
    </citation>
    <scope>NUCLEOTIDE SEQUENCE [LARGE SCALE GENOMIC DNA]</scope>
    <source>
        <strain evidence="6">PWHHKU_190912</strain>
    </source>
</reference>
<accession>A0ABQ8RW94</accession>
<keyword evidence="1" id="KW-0479">Metal-binding</keyword>
<dbReference type="InterPro" id="IPR036236">
    <property type="entry name" value="Znf_C2H2_sf"/>
</dbReference>
<feature type="domain" description="C2H2-type" evidence="5">
    <location>
        <begin position="363"/>
        <end position="390"/>
    </location>
</feature>
<feature type="domain" description="C2H2-type" evidence="5">
    <location>
        <begin position="448"/>
        <end position="475"/>
    </location>
</feature>
<dbReference type="PROSITE" id="PS00028">
    <property type="entry name" value="ZINC_FINGER_C2H2_1"/>
    <property type="match status" value="9"/>
</dbReference>
<dbReference type="PROSITE" id="PS50157">
    <property type="entry name" value="ZINC_FINGER_C2H2_2"/>
    <property type="match status" value="10"/>
</dbReference>
<feature type="domain" description="C2H2-type" evidence="5">
    <location>
        <begin position="476"/>
        <end position="503"/>
    </location>
</feature>
<dbReference type="Gene3D" id="3.30.160.60">
    <property type="entry name" value="Classic Zinc Finger"/>
    <property type="match status" value="10"/>
</dbReference>
<dbReference type="SUPFAM" id="SSF57667">
    <property type="entry name" value="beta-beta-alpha zinc fingers"/>
    <property type="match status" value="6"/>
</dbReference>
<dbReference type="SMART" id="SM00355">
    <property type="entry name" value="ZnF_C2H2"/>
    <property type="match status" value="10"/>
</dbReference>
<dbReference type="PANTHER" id="PTHR23235">
    <property type="entry name" value="KRUEPPEL-LIKE TRANSCRIPTION FACTOR"/>
    <property type="match status" value="1"/>
</dbReference>
<feature type="domain" description="C2H2-type" evidence="5">
    <location>
        <begin position="279"/>
        <end position="306"/>
    </location>
</feature>